<evidence type="ECO:0000313" key="2">
    <source>
        <dbReference type="EMBL" id="SSX14131.1"/>
    </source>
</evidence>
<reference evidence="2" key="1">
    <citation type="submission" date="2018-04" db="EMBL/GenBank/DDBJ databases">
        <authorList>
            <person name="Go L.Y."/>
            <person name="Mitchell J.A."/>
        </authorList>
    </citation>
    <scope>NUCLEOTIDE SEQUENCE</scope>
    <source>
        <tissue evidence="2">Whole organism</tissue>
    </source>
</reference>
<dbReference type="EMBL" id="UFQS01002479">
    <property type="protein sequence ID" value="SSX14131.1"/>
    <property type="molecule type" value="Genomic_DNA"/>
</dbReference>
<dbReference type="AlphaFoldDB" id="A0A336MYV5"/>
<feature type="compositionally biased region" description="Basic and acidic residues" evidence="1">
    <location>
        <begin position="118"/>
        <end position="128"/>
    </location>
</feature>
<feature type="compositionally biased region" description="Basic residues" evidence="1">
    <location>
        <begin position="129"/>
        <end position="141"/>
    </location>
</feature>
<protein>
    <submittedName>
        <fullName evidence="3">CSON006596 protein</fullName>
    </submittedName>
</protein>
<organism evidence="3">
    <name type="scientific">Culicoides sonorensis</name>
    <name type="common">Biting midge</name>
    <dbReference type="NCBI Taxonomy" id="179676"/>
    <lineage>
        <taxon>Eukaryota</taxon>
        <taxon>Metazoa</taxon>
        <taxon>Ecdysozoa</taxon>
        <taxon>Arthropoda</taxon>
        <taxon>Hexapoda</taxon>
        <taxon>Insecta</taxon>
        <taxon>Pterygota</taxon>
        <taxon>Neoptera</taxon>
        <taxon>Endopterygota</taxon>
        <taxon>Diptera</taxon>
        <taxon>Nematocera</taxon>
        <taxon>Chironomoidea</taxon>
        <taxon>Ceratopogonidae</taxon>
        <taxon>Ceratopogoninae</taxon>
        <taxon>Culicoides</taxon>
        <taxon>Monoculicoides</taxon>
    </lineage>
</organism>
<reference evidence="3" key="2">
    <citation type="submission" date="2018-07" db="EMBL/GenBank/DDBJ databases">
        <authorList>
            <person name="Quirk P.G."/>
            <person name="Krulwich T.A."/>
        </authorList>
    </citation>
    <scope>NUCLEOTIDE SEQUENCE</scope>
</reference>
<evidence type="ECO:0000256" key="1">
    <source>
        <dbReference type="SAM" id="MobiDB-lite"/>
    </source>
</evidence>
<dbReference type="VEuPathDB" id="VectorBase:CSON006596"/>
<dbReference type="EMBL" id="UFQT01002479">
    <property type="protein sequence ID" value="SSX33547.1"/>
    <property type="molecule type" value="Genomic_DNA"/>
</dbReference>
<name>A0A336MYV5_CULSO</name>
<evidence type="ECO:0000313" key="3">
    <source>
        <dbReference type="EMBL" id="SSX33547.1"/>
    </source>
</evidence>
<accession>A0A336MYV5</accession>
<feature type="region of interest" description="Disordered" evidence="1">
    <location>
        <begin position="15"/>
        <end position="70"/>
    </location>
</feature>
<proteinExistence type="predicted"/>
<gene>
    <name evidence="3" type="primary">CSON006596</name>
</gene>
<feature type="region of interest" description="Disordered" evidence="1">
    <location>
        <begin position="102"/>
        <end position="149"/>
    </location>
</feature>
<feature type="compositionally biased region" description="Low complexity" evidence="1">
    <location>
        <begin position="106"/>
        <end position="117"/>
    </location>
</feature>
<sequence>MAAFVTNIQPSLLESNQGHIPHHHQSAGHSSHLPHSGHNLPSPPTAHGHQHHGMQQQHGHGHGHGARTPIKEHHTPLESHIPHHPPQHYEDFALIHHQYAGGEILSPPHGHSPAHPASGKDQKHSKDGNHHHHHHHHHHGHTLIFLPLR</sequence>